<feature type="compositionally biased region" description="Polar residues" evidence="1">
    <location>
        <begin position="383"/>
        <end position="393"/>
    </location>
</feature>
<evidence type="ECO:0000256" key="1">
    <source>
        <dbReference type="SAM" id="MobiDB-lite"/>
    </source>
</evidence>
<feature type="compositionally biased region" description="Low complexity" evidence="1">
    <location>
        <begin position="368"/>
        <end position="377"/>
    </location>
</feature>
<keyword evidence="2" id="KW-1133">Transmembrane helix</keyword>
<proteinExistence type="predicted"/>
<feature type="transmembrane region" description="Helical" evidence="2">
    <location>
        <begin position="295"/>
        <end position="318"/>
    </location>
</feature>
<dbReference type="Proteomes" id="UP000053927">
    <property type="component" value="Unassembled WGS sequence"/>
</dbReference>
<dbReference type="GeneID" id="18795860"/>
<feature type="transmembrane region" description="Helical" evidence="2">
    <location>
        <begin position="63"/>
        <end position="82"/>
    </location>
</feature>
<feature type="region of interest" description="Disordered" evidence="1">
    <location>
        <begin position="348"/>
        <end position="423"/>
    </location>
</feature>
<feature type="transmembrane region" description="Helical" evidence="2">
    <location>
        <begin position="24"/>
        <end position="51"/>
    </location>
</feature>
<evidence type="ECO:0000313" key="4">
    <source>
        <dbReference type="Proteomes" id="UP000053927"/>
    </source>
</evidence>
<sequence length="423" mass="46319">MSAADTGGIGSVSSLVEDATKEEFLFMLLPLLIPTLVYGFLMVLFLASTWLLCRRGPTTRATVFMLVVTVMMFCISTCAWVLRLVRARVVIRTNIVDAIKDIALAYPSIQDPLTNELDKLSSVSYFWDPVNPIWSHLGLGNFILNDVIAVWRAWVVSAASQRARKWILVTSGATFMLELSLLIYTAVLPPSGGPTVYFNGISDTLVYFLRELARCVSLFTNAWTTLVIGRKAWQHRTLLKSVRHPLLRSTPAMRVLVVLVESGGIYCVIWSVYIASWTEQLTNRARAEGVLSLFAIYPELMIHLAAIYPTVIIILVSLKITFGEVISANYANSELSAIVFDPTNELGRPGPSNRAGSSGAVGDTLYPSSSSQDSDTSPGASHLTYSGDFSRNGSLEGEKIDMPLDSTIDVGNSRLDSGKESLC</sequence>
<dbReference type="KEGG" id="shs:STEHIDRAFT_116195"/>
<feature type="transmembrane region" description="Helical" evidence="2">
    <location>
        <begin position="251"/>
        <end position="275"/>
    </location>
</feature>
<evidence type="ECO:0000313" key="3">
    <source>
        <dbReference type="EMBL" id="EIM80007.1"/>
    </source>
</evidence>
<keyword evidence="4" id="KW-1185">Reference proteome</keyword>
<organism evidence="3 4">
    <name type="scientific">Stereum hirsutum (strain FP-91666)</name>
    <name type="common">White-rot fungus</name>
    <dbReference type="NCBI Taxonomy" id="721885"/>
    <lineage>
        <taxon>Eukaryota</taxon>
        <taxon>Fungi</taxon>
        <taxon>Dikarya</taxon>
        <taxon>Basidiomycota</taxon>
        <taxon>Agaricomycotina</taxon>
        <taxon>Agaricomycetes</taxon>
        <taxon>Russulales</taxon>
        <taxon>Stereaceae</taxon>
        <taxon>Stereum</taxon>
    </lineage>
</organism>
<name>R7S0B3_STEHR</name>
<protein>
    <submittedName>
        <fullName evidence="3">Uncharacterized protein</fullName>
    </submittedName>
</protein>
<dbReference type="AlphaFoldDB" id="R7S0B3"/>
<dbReference type="RefSeq" id="XP_007310991.1">
    <property type="nucleotide sequence ID" value="XM_007310929.1"/>
</dbReference>
<reference evidence="4" key="1">
    <citation type="journal article" date="2012" name="Science">
        <title>The Paleozoic origin of enzymatic lignin decomposition reconstructed from 31 fungal genomes.</title>
        <authorList>
            <person name="Floudas D."/>
            <person name="Binder M."/>
            <person name="Riley R."/>
            <person name="Barry K."/>
            <person name="Blanchette R.A."/>
            <person name="Henrissat B."/>
            <person name="Martinez A.T."/>
            <person name="Otillar R."/>
            <person name="Spatafora J.W."/>
            <person name="Yadav J.S."/>
            <person name="Aerts A."/>
            <person name="Benoit I."/>
            <person name="Boyd A."/>
            <person name="Carlson A."/>
            <person name="Copeland A."/>
            <person name="Coutinho P.M."/>
            <person name="de Vries R.P."/>
            <person name="Ferreira P."/>
            <person name="Findley K."/>
            <person name="Foster B."/>
            <person name="Gaskell J."/>
            <person name="Glotzer D."/>
            <person name="Gorecki P."/>
            <person name="Heitman J."/>
            <person name="Hesse C."/>
            <person name="Hori C."/>
            <person name="Igarashi K."/>
            <person name="Jurgens J.A."/>
            <person name="Kallen N."/>
            <person name="Kersten P."/>
            <person name="Kohler A."/>
            <person name="Kuees U."/>
            <person name="Kumar T.K.A."/>
            <person name="Kuo A."/>
            <person name="LaButti K."/>
            <person name="Larrondo L.F."/>
            <person name="Lindquist E."/>
            <person name="Ling A."/>
            <person name="Lombard V."/>
            <person name="Lucas S."/>
            <person name="Lundell T."/>
            <person name="Martin R."/>
            <person name="McLaughlin D.J."/>
            <person name="Morgenstern I."/>
            <person name="Morin E."/>
            <person name="Murat C."/>
            <person name="Nagy L.G."/>
            <person name="Nolan M."/>
            <person name="Ohm R.A."/>
            <person name="Patyshakuliyeva A."/>
            <person name="Rokas A."/>
            <person name="Ruiz-Duenas F.J."/>
            <person name="Sabat G."/>
            <person name="Salamov A."/>
            <person name="Samejima M."/>
            <person name="Schmutz J."/>
            <person name="Slot J.C."/>
            <person name="St John F."/>
            <person name="Stenlid J."/>
            <person name="Sun H."/>
            <person name="Sun S."/>
            <person name="Syed K."/>
            <person name="Tsang A."/>
            <person name="Wiebenga A."/>
            <person name="Young D."/>
            <person name="Pisabarro A."/>
            <person name="Eastwood D.C."/>
            <person name="Martin F."/>
            <person name="Cullen D."/>
            <person name="Grigoriev I.V."/>
            <person name="Hibbett D.S."/>
        </authorList>
    </citation>
    <scope>NUCLEOTIDE SEQUENCE [LARGE SCALE GENOMIC DNA]</scope>
    <source>
        <strain evidence="4">FP-91666</strain>
    </source>
</reference>
<feature type="transmembrane region" description="Helical" evidence="2">
    <location>
        <begin position="166"/>
        <end position="187"/>
    </location>
</feature>
<keyword evidence="2" id="KW-0812">Transmembrane</keyword>
<evidence type="ECO:0000256" key="2">
    <source>
        <dbReference type="SAM" id="Phobius"/>
    </source>
</evidence>
<keyword evidence="2" id="KW-0472">Membrane</keyword>
<gene>
    <name evidence="3" type="ORF">STEHIDRAFT_116195</name>
</gene>
<dbReference type="EMBL" id="JH687400">
    <property type="protein sequence ID" value="EIM80007.1"/>
    <property type="molecule type" value="Genomic_DNA"/>
</dbReference>
<accession>R7S0B3</accession>